<dbReference type="EMBL" id="QGGO01000007">
    <property type="protein sequence ID" value="PWK27460.1"/>
    <property type="molecule type" value="Genomic_DNA"/>
</dbReference>
<dbReference type="Proteomes" id="UP000245489">
    <property type="component" value="Unassembled WGS sequence"/>
</dbReference>
<dbReference type="PANTHER" id="PTHR43731">
    <property type="entry name" value="RHOMBOID PROTEASE"/>
    <property type="match status" value="1"/>
</dbReference>
<keyword evidence="4 5" id="KW-0472">Membrane</keyword>
<keyword evidence="8" id="KW-1185">Reference proteome</keyword>
<dbReference type="GO" id="GO:0016020">
    <property type="term" value="C:membrane"/>
    <property type="evidence" value="ECO:0007669"/>
    <property type="project" value="UniProtKB-SubCell"/>
</dbReference>
<evidence type="ECO:0000313" key="8">
    <source>
        <dbReference type="Proteomes" id="UP000245489"/>
    </source>
</evidence>
<keyword evidence="3 5" id="KW-1133">Transmembrane helix</keyword>
<organism evidence="7 8">
    <name type="scientific">Arcicella aurantiaca</name>
    <dbReference type="NCBI Taxonomy" id="591202"/>
    <lineage>
        <taxon>Bacteria</taxon>
        <taxon>Pseudomonadati</taxon>
        <taxon>Bacteroidota</taxon>
        <taxon>Cytophagia</taxon>
        <taxon>Cytophagales</taxon>
        <taxon>Flectobacillaceae</taxon>
        <taxon>Arcicella</taxon>
    </lineage>
</organism>
<feature type="transmembrane region" description="Helical" evidence="5">
    <location>
        <begin position="237"/>
        <end position="256"/>
    </location>
</feature>
<feature type="transmembrane region" description="Helical" evidence="5">
    <location>
        <begin position="89"/>
        <end position="107"/>
    </location>
</feature>
<keyword evidence="2 5" id="KW-0812">Transmembrane</keyword>
<feature type="domain" description="Peptidase S54 rhomboid" evidence="6">
    <location>
        <begin position="172"/>
        <end position="252"/>
    </location>
</feature>
<dbReference type="InterPro" id="IPR050925">
    <property type="entry name" value="Rhomboid_protease_S54"/>
</dbReference>
<dbReference type="GO" id="GO:0004252">
    <property type="term" value="F:serine-type endopeptidase activity"/>
    <property type="evidence" value="ECO:0007669"/>
    <property type="project" value="InterPro"/>
</dbReference>
<sequence>MRTPSITPIIRAIIAINVIVFIVQSINPQYDRMIVSLFGLHYFSSEQFNPIQLVTYMFVHSGIGHIFGNMLGLFFLGPILEMFWGEKRFLAFYLGTGIGAGLLYMGLKYYDISALQAASEAYIQNPDFKQFESLIQKFYSEGIPSNVYGLLENTGNVSLKESVFVIEESLKSVLNTPMIGASGAVFGVMAGFAILFPNTELMLFPIPVPIKAKYFVTFYALYEIYAGIHKMPGDNVAHFAHIGGMIFAFILIKFWGNQRNNFY</sequence>
<name>A0A316EDL9_9BACT</name>
<dbReference type="PANTHER" id="PTHR43731:SF32">
    <property type="entry name" value="PEPTIDASE S54 RHOMBOID DOMAIN-CONTAINING PROTEIN-RELATED"/>
    <property type="match status" value="1"/>
</dbReference>
<reference evidence="7 8" key="1">
    <citation type="submission" date="2018-05" db="EMBL/GenBank/DDBJ databases">
        <title>Genomic Encyclopedia of Archaeal and Bacterial Type Strains, Phase II (KMG-II): from individual species to whole genera.</title>
        <authorList>
            <person name="Goeker M."/>
        </authorList>
    </citation>
    <scope>NUCLEOTIDE SEQUENCE [LARGE SCALE GENOMIC DNA]</scope>
    <source>
        <strain evidence="7 8">DSM 22214</strain>
    </source>
</reference>
<proteinExistence type="predicted"/>
<gene>
    <name evidence="7" type="ORF">LV89_01774</name>
</gene>
<dbReference type="SUPFAM" id="SSF144091">
    <property type="entry name" value="Rhomboid-like"/>
    <property type="match status" value="1"/>
</dbReference>
<dbReference type="InterPro" id="IPR022764">
    <property type="entry name" value="Peptidase_S54_rhomboid_dom"/>
</dbReference>
<feature type="transmembrane region" description="Helical" evidence="5">
    <location>
        <begin position="50"/>
        <end position="77"/>
    </location>
</feature>
<evidence type="ECO:0000256" key="2">
    <source>
        <dbReference type="ARBA" id="ARBA00022692"/>
    </source>
</evidence>
<protein>
    <submittedName>
        <fullName evidence="7">Rhomboid family protein</fullName>
    </submittedName>
</protein>
<dbReference type="Gene3D" id="1.20.1540.10">
    <property type="entry name" value="Rhomboid-like"/>
    <property type="match status" value="1"/>
</dbReference>
<evidence type="ECO:0000256" key="5">
    <source>
        <dbReference type="SAM" id="Phobius"/>
    </source>
</evidence>
<evidence type="ECO:0000256" key="4">
    <source>
        <dbReference type="ARBA" id="ARBA00023136"/>
    </source>
</evidence>
<dbReference type="OrthoDB" id="9807874at2"/>
<dbReference type="InterPro" id="IPR035952">
    <property type="entry name" value="Rhomboid-like_sf"/>
</dbReference>
<comment type="subcellular location">
    <subcellularLocation>
        <location evidence="1">Membrane</location>
        <topology evidence="1">Multi-pass membrane protein</topology>
    </subcellularLocation>
</comment>
<feature type="transmembrane region" description="Helical" evidence="5">
    <location>
        <begin position="208"/>
        <end position="225"/>
    </location>
</feature>
<feature type="transmembrane region" description="Helical" evidence="5">
    <location>
        <begin position="178"/>
        <end position="196"/>
    </location>
</feature>
<dbReference type="Pfam" id="PF01694">
    <property type="entry name" value="Rhomboid"/>
    <property type="match status" value="2"/>
</dbReference>
<evidence type="ECO:0000256" key="1">
    <source>
        <dbReference type="ARBA" id="ARBA00004141"/>
    </source>
</evidence>
<dbReference type="RefSeq" id="WP_109742530.1">
    <property type="nucleotide sequence ID" value="NZ_QGGO01000007.1"/>
</dbReference>
<evidence type="ECO:0000259" key="6">
    <source>
        <dbReference type="Pfam" id="PF01694"/>
    </source>
</evidence>
<evidence type="ECO:0000313" key="7">
    <source>
        <dbReference type="EMBL" id="PWK27460.1"/>
    </source>
</evidence>
<feature type="domain" description="Peptidase S54 rhomboid" evidence="6">
    <location>
        <begin position="51"/>
        <end position="109"/>
    </location>
</feature>
<dbReference type="AlphaFoldDB" id="A0A316EDL9"/>
<feature type="transmembrane region" description="Helical" evidence="5">
    <location>
        <begin position="12"/>
        <end position="30"/>
    </location>
</feature>
<comment type="caution">
    <text evidence="7">The sequence shown here is derived from an EMBL/GenBank/DDBJ whole genome shotgun (WGS) entry which is preliminary data.</text>
</comment>
<accession>A0A316EDL9</accession>
<evidence type="ECO:0000256" key="3">
    <source>
        <dbReference type="ARBA" id="ARBA00022989"/>
    </source>
</evidence>